<evidence type="ECO:0000313" key="1">
    <source>
        <dbReference type="EMBL" id="CAA6815181.1"/>
    </source>
</evidence>
<sequence length="169" mass="19733">MLNTLFDEKYYFENQENIVDGIAIDPLLPDDFYTTANDERDTNELAHWWGRPFITTESFMEDSYEAYCKRMTEFDVAYKLESLEEFTTRRENDEKSWNEHWVGGIRYSVQCLTGGAWDRPSMLGHFSTLEEALALAKEKPKMYQLLDDEGVLDLPIIMQEVMAQSEAGK</sequence>
<reference evidence="1" key="1">
    <citation type="submission" date="2020-01" db="EMBL/GenBank/DDBJ databases">
        <authorList>
            <person name="Meier V. D."/>
            <person name="Meier V D."/>
        </authorList>
    </citation>
    <scope>NUCLEOTIDE SEQUENCE</scope>
    <source>
        <strain evidence="1">HLG_WM_MAG_06</strain>
    </source>
</reference>
<organism evidence="1">
    <name type="scientific">uncultured Sulfurovum sp</name>
    <dbReference type="NCBI Taxonomy" id="269237"/>
    <lineage>
        <taxon>Bacteria</taxon>
        <taxon>Pseudomonadati</taxon>
        <taxon>Campylobacterota</taxon>
        <taxon>Epsilonproteobacteria</taxon>
        <taxon>Campylobacterales</taxon>
        <taxon>Sulfurovaceae</taxon>
        <taxon>Sulfurovum</taxon>
        <taxon>environmental samples</taxon>
    </lineage>
</organism>
<gene>
    <name evidence="1" type="ORF">HELGO_WM22256</name>
</gene>
<name>A0A6S6T316_9BACT</name>
<dbReference type="EMBL" id="CACVAP010000082">
    <property type="protein sequence ID" value="CAA6815181.1"/>
    <property type="molecule type" value="Genomic_DNA"/>
</dbReference>
<accession>A0A6S6T316</accession>
<proteinExistence type="predicted"/>
<dbReference type="AlphaFoldDB" id="A0A6S6T316"/>
<protein>
    <submittedName>
        <fullName evidence="1">Uncharacterized protein</fullName>
    </submittedName>
</protein>